<evidence type="ECO:0000256" key="3">
    <source>
        <dbReference type="ARBA" id="ARBA00022989"/>
    </source>
</evidence>
<evidence type="ECO:0000256" key="2">
    <source>
        <dbReference type="ARBA" id="ARBA00022692"/>
    </source>
</evidence>
<reference evidence="8 9" key="2">
    <citation type="journal article" date="2022" name="Mol. Biol. Evol.">
        <title>Comparative Genomics Reveals Insights into the Divergent Evolution of Astigmatic Mites and Household Pest Adaptations.</title>
        <authorList>
            <person name="Xiong Q."/>
            <person name="Wan A.T."/>
            <person name="Liu X."/>
            <person name="Fung C.S."/>
            <person name="Xiao X."/>
            <person name="Malainual N."/>
            <person name="Hou J."/>
            <person name="Wang L."/>
            <person name="Wang M."/>
            <person name="Yang K.Y."/>
            <person name="Cui Y."/>
            <person name="Leung E.L."/>
            <person name="Nong W."/>
            <person name="Shin S.K."/>
            <person name="Au S.W."/>
            <person name="Jeong K.Y."/>
            <person name="Chew F.T."/>
            <person name="Hui J.H."/>
            <person name="Leung T.F."/>
            <person name="Tungtrongchitr A."/>
            <person name="Zhong N."/>
            <person name="Liu Z."/>
            <person name="Tsui S.K."/>
        </authorList>
    </citation>
    <scope>NUCLEOTIDE SEQUENCE [LARGE SCALE GENOMIC DNA]</scope>
    <source>
        <strain evidence="8">Derp</strain>
    </source>
</reference>
<evidence type="ECO:0000313" key="8">
    <source>
        <dbReference type="EMBL" id="KAH9415992.1"/>
    </source>
</evidence>
<evidence type="ECO:0000256" key="5">
    <source>
        <dbReference type="SAM" id="MobiDB-lite"/>
    </source>
</evidence>
<proteinExistence type="predicted"/>
<comment type="caution">
    <text evidence="8">The sequence shown here is derived from an EMBL/GenBank/DDBJ whole genome shotgun (WGS) entry which is preliminary data.</text>
</comment>
<dbReference type="PANTHER" id="PTHR12011:SF347">
    <property type="entry name" value="FI21270P1-RELATED"/>
    <property type="match status" value="1"/>
</dbReference>
<gene>
    <name evidence="8" type="ORF">DERP_000487</name>
</gene>
<feature type="domain" description="G-protein coupled receptors family 2 profile 2" evidence="7">
    <location>
        <begin position="126"/>
        <end position="451"/>
    </location>
</feature>
<feature type="transmembrane region" description="Helical" evidence="6">
    <location>
        <begin position="124"/>
        <end position="147"/>
    </location>
</feature>
<dbReference type="InterPro" id="IPR000832">
    <property type="entry name" value="GPCR_2_secretin-like"/>
</dbReference>
<accession>A0ABQ8J0H8</accession>
<dbReference type="PANTHER" id="PTHR12011">
    <property type="entry name" value="ADHESION G-PROTEIN COUPLED RECEPTOR"/>
    <property type="match status" value="1"/>
</dbReference>
<evidence type="ECO:0000256" key="6">
    <source>
        <dbReference type="SAM" id="Phobius"/>
    </source>
</evidence>
<keyword evidence="3 6" id="KW-1133">Transmembrane helix</keyword>
<dbReference type="InterPro" id="IPR017981">
    <property type="entry name" value="GPCR_2-like_7TM"/>
</dbReference>
<dbReference type="Proteomes" id="UP000887458">
    <property type="component" value="Unassembled WGS sequence"/>
</dbReference>
<keyword evidence="9" id="KW-1185">Reference proteome</keyword>
<reference evidence="8 9" key="1">
    <citation type="journal article" date="2018" name="J. Allergy Clin. Immunol.">
        <title>High-quality assembly of Dermatophagoides pteronyssinus genome and transcriptome reveals a wide range of novel allergens.</title>
        <authorList>
            <person name="Liu X.Y."/>
            <person name="Yang K.Y."/>
            <person name="Wang M.Q."/>
            <person name="Kwok J.S."/>
            <person name="Zeng X."/>
            <person name="Yang Z."/>
            <person name="Xiao X.J."/>
            <person name="Lau C.P."/>
            <person name="Li Y."/>
            <person name="Huang Z.M."/>
            <person name="Ba J.G."/>
            <person name="Yim A.K."/>
            <person name="Ouyang C.Y."/>
            <person name="Ngai S.M."/>
            <person name="Chan T.F."/>
            <person name="Leung E.L."/>
            <person name="Liu L."/>
            <person name="Liu Z.G."/>
            <person name="Tsui S.K."/>
        </authorList>
    </citation>
    <scope>NUCLEOTIDE SEQUENCE [LARGE SCALE GENOMIC DNA]</scope>
    <source>
        <strain evidence="8">Derp</strain>
    </source>
</reference>
<feature type="transmembrane region" description="Helical" evidence="6">
    <location>
        <begin position="398"/>
        <end position="418"/>
    </location>
</feature>
<evidence type="ECO:0000313" key="9">
    <source>
        <dbReference type="Proteomes" id="UP000887458"/>
    </source>
</evidence>
<feature type="transmembrane region" description="Helical" evidence="6">
    <location>
        <begin position="167"/>
        <end position="190"/>
    </location>
</feature>
<feature type="transmembrane region" description="Helical" evidence="6">
    <location>
        <begin position="358"/>
        <end position="377"/>
    </location>
</feature>
<organism evidence="8 9">
    <name type="scientific">Dermatophagoides pteronyssinus</name>
    <name type="common">European house dust mite</name>
    <dbReference type="NCBI Taxonomy" id="6956"/>
    <lineage>
        <taxon>Eukaryota</taxon>
        <taxon>Metazoa</taxon>
        <taxon>Ecdysozoa</taxon>
        <taxon>Arthropoda</taxon>
        <taxon>Chelicerata</taxon>
        <taxon>Arachnida</taxon>
        <taxon>Acari</taxon>
        <taxon>Acariformes</taxon>
        <taxon>Sarcoptiformes</taxon>
        <taxon>Astigmata</taxon>
        <taxon>Psoroptidia</taxon>
        <taxon>Analgoidea</taxon>
        <taxon>Pyroglyphidae</taxon>
        <taxon>Dermatophagoidinae</taxon>
        <taxon>Dermatophagoides</taxon>
    </lineage>
</organism>
<protein>
    <recommendedName>
        <fullName evidence="7">G-protein coupled receptors family 2 profile 2 domain-containing protein</fullName>
    </recommendedName>
</protein>
<dbReference type="Gene3D" id="1.20.1070.10">
    <property type="entry name" value="Rhodopsin 7-helix transmembrane proteins"/>
    <property type="match status" value="2"/>
</dbReference>
<evidence type="ECO:0000256" key="1">
    <source>
        <dbReference type="ARBA" id="ARBA00004141"/>
    </source>
</evidence>
<feature type="region of interest" description="Disordered" evidence="5">
    <location>
        <begin position="250"/>
        <end position="286"/>
    </location>
</feature>
<sequence>MKILRRHAWTIDNGCRTASYNGTHIRCLCNESGLIGIVSRWSVTVDNIENNNNTTTQSNMNQTTTMVNDEKNYLLELSLNNENDTTSTTTSETYYRHNNVAARIIRSSGFHISPGTMAPSSHHFLYDIVLYTSLISSVIFFALTLIIQYRLRHYETRETFFIIRNLVIALLLIQLTFLLGTTIHMDLFWIRVEQLSTGFETTAFSNQVKHILCLSVPIFLHFIHLASMFWMLSHTILLYQRMWRRHKEPSSSSTSVTATTSSLSTNISDKLQTKQRRHSNKTSSSVVNDRMTLNELGAFSHEYRRKFLKKLKTQKHHPIMMTNISDEKCESIDQQQHNGYETKRYCWMSIEGGIQYSFIMPVLLLISFNTCLILLVLKRYFERKPLSHCSQIHQIRPSIRACIILLPFFCLNWFLGVLSLETLRTTPFELIFALTNGSHSFLTFYFHCYQRYNLKHYLQQYGSLQLIFIDLGNNDNGNNMMDGKNILFKNNDKKCLLSDNNNNTNVNDLNDCEKQRKLQQSILKSKDDVTILSANEIPDQQNHNSLTKTNLICCCSETSRTLSVTNSNNTIAKTIDGKQTSSIKPTASQQHSHCCCCYYCRQQPINNGNDLNPESILHKTTSNISSSSN</sequence>
<feature type="transmembrane region" description="Helical" evidence="6">
    <location>
        <begin position="430"/>
        <end position="449"/>
    </location>
</feature>
<keyword evidence="2 6" id="KW-0812">Transmembrane</keyword>
<feature type="compositionally biased region" description="Low complexity" evidence="5">
    <location>
        <begin position="250"/>
        <end position="265"/>
    </location>
</feature>
<dbReference type="PROSITE" id="PS50261">
    <property type="entry name" value="G_PROTEIN_RECEP_F2_4"/>
    <property type="match status" value="1"/>
</dbReference>
<keyword evidence="4 6" id="KW-0472">Membrane</keyword>
<evidence type="ECO:0000259" key="7">
    <source>
        <dbReference type="PROSITE" id="PS50261"/>
    </source>
</evidence>
<feature type="non-terminal residue" evidence="8">
    <location>
        <position position="629"/>
    </location>
</feature>
<dbReference type="Pfam" id="PF00002">
    <property type="entry name" value="7tm_2"/>
    <property type="match status" value="2"/>
</dbReference>
<feature type="transmembrane region" description="Helical" evidence="6">
    <location>
        <begin position="211"/>
        <end position="232"/>
    </location>
</feature>
<dbReference type="EMBL" id="NJHN03000095">
    <property type="protein sequence ID" value="KAH9415992.1"/>
    <property type="molecule type" value="Genomic_DNA"/>
</dbReference>
<evidence type="ECO:0000256" key="4">
    <source>
        <dbReference type="ARBA" id="ARBA00023136"/>
    </source>
</evidence>
<name>A0ABQ8J0H8_DERPT</name>
<comment type="subcellular location">
    <subcellularLocation>
        <location evidence="1">Membrane</location>
        <topology evidence="1">Multi-pass membrane protein</topology>
    </subcellularLocation>
</comment>